<accession>A0A941D9W1</accession>
<evidence type="ECO:0008006" key="4">
    <source>
        <dbReference type="Google" id="ProtNLM"/>
    </source>
</evidence>
<evidence type="ECO:0000256" key="1">
    <source>
        <dbReference type="SAM" id="Phobius"/>
    </source>
</evidence>
<protein>
    <recommendedName>
        <fullName evidence="4">Tryptophan-rich sensory protein</fullName>
    </recommendedName>
</protein>
<gene>
    <name evidence="2" type="ORF">KC207_15870</name>
</gene>
<name>A0A941D9W1_9MICO</name>
<keyword evidence="1" id="KW-0472">Membrane</keyword>
<sequence>MTPRTHQARDRHRAEHRADIVRTIALAGSCAAFVAVPNLGAVLGEGEETDRYDTVITPPGYAFTVWAPIFAGCVADTVAQCRATGRRREASRRTGWPLAGAYTLNTLWSLAAQQDRFALTPLLLPTATALTGVAHRRLQHLQDPPRLTALATGALLGWTALASTVNLAAAARLLGAPKASPAAIAATSAGLSLTTGILARYIAGNPRGATATATTSAWGLATTALTPSRPPATRATAAAATLAVIATAARRRRR</sequence>
<feature type="transmembrane region" description="Helical" evidence="1">
    <location>
        <begin position="60"/>
        <end position="79"/>
    </location>
</feature>
<feature type="transmembrane region" description="Helical" evidence="1">
    <location>
        <begin position="182"/>
        <end position="203"/>
    </location>
</feature>
<keyword evidence="1" id="KW-1133">Transmembrane helix</keyword>
<feature type="transmembrane region" description="Helical" evidence="1">
    <location>
        <begin position="147"/>
        <end position="170"/>
    </location>
</feature>
<keyword evidence="1" id="KW-0812">Transmembrane</keyword>
<reference evidence="2" key="1">
    <citation type="submission" date="2021-04" db="EMBL/GenBank/DDBJ databases">
        <title>Phycicoccus avicenniae sp. nov., a novel endophytic actinomycetes isolated from branch of Avicennia mariana.</title>
        <authorList>
            <person name="Tuo L."/>
        </authorList>
    </citation>
    <scope>NUCLEOTIDE SEQUENCE</scope>
    <source>
        <strain evidence="2">BSK3Z-2</strain>
    </source>
</reference>
<keyword evidence="3" id="KW-1185">Reference proteome</keyword>
<evidence type="ECO:0000313" key="3">
    <source>
        <dbReference type="Proteomes" id="UP000677016"/>
    </source>
</evidence>
<feature type="transmembrane region" description="Helical" evidence="1">
    <location>
        <begin position="117"/>
        <end position="135"/>
    </location>
</feature>
<dbReference type="AlphaFoldDB" id="A0A941D9W1"/>
<dbReference type="EMBL" id="JAGSNF010000023">
    <property type="protein sequence ID" value="MBR7744774.1"/>
    <property type="molecule type" value="Genomic_DNA"/>
</dbReference>
<dbReference type="RefSeq" id="WP_211604293.1">
    <property type="nucleotide sequence ID" value="NZ_JAGSNF010000023.1"/>
</dbReference>
<comment type="caution">
    <text evidence="2">The sequence shown here is derived from an EMBL/GenBank/DDBJ whole genome shotgun (WGS) entry which is preliminary data.</text>
</comment>
<organism evidence="2 3">
    <name type="scientific">Phycicoccus avicenniae</name>
    <dbReference type="NCBI Taxonomy" id="2828860"/>
    <lineage>
        <taxon>Bacteria</taxon>
        <taxon>Bacillati</taxon>
        <taxon>Actinomycetota</taxon>
        <taxon>Actinomycetes</taxon>
        <taxon>Micrococcales</taxon>
        <taxon>Intrasporangiaceae</taxon>
        <taxon>Phycicoccus</taxon>
    </lineage>
</organism>
<evidence type="ECO:0000313" key="2">
    <source>
        <dbReference type="EMBL" id="MBR7744774.1"/>
    </source>
</evidence>
<proteinExistence type="predicted"/>
<feature type="transmembrane region" description="Helical" evidence="1">
    <location>
        <begin position="20"/>
        <end position="40"/>
    </location>
</feature>
<dbReference type="Proteomes" id="UP000677016">
    <property type="component" value="Unassembled WGS sequence"/>
</dbReference>